<gene>
    <name evidence="1" type="ORF">BV22DRAFT_1134365</name>
</gene>
<dbReference type="Proteomes" id="UP000790709">
    <property type="component" value="Unassembled WGS sequence"/>
</dbReference>
<name>A0ACB8B1M8_9AGAM</name>
<reference evidence="1" key="1">
    <citation type="journal article" date="2021" name="New Phytol.">
        <title>Evolutionary innovations through gain and loss of genes in the ectomycorrhizal Boletales.</title>
        <authorList>
            <person name="Wu G."/>
            <person name="Miyauchi S."/>
            <person name="Morin E."/>
            <person name="Kuo A."/>
            <person name="Drula E."/>
            <person name="Varga T."/>
            <person name="Kohler A."/>
            <person name="Feng B."/>
            <person name="Cao Y."/>
            <person name="Lipzen A."/>
            <person name="Daum C."/>
            <person name="Hundley H."/>
            <person name="Pangilinan J."/>
            <person name="Johnson J."/>
            <person name="Barry K."/>
            <person name="LaButti K."/>
            <person name="Ng V."/>
            <person name="Ahrendt S."/>
            <person name="Min B."/>
            <person name="Choi I.G."/>
            <person name="Park H."/>
            <person name="Plett J.M."/>
            <person name="Magnuson J."/>
            <person name="Spatafora J.W."/>
            <person name="Nagy L.G."/>
            <person name="Henrissat B."/>
            <person name="Grigoriev I.V."/>
            <person name="Yang Z.L."/>
            <person name="Xu J."/>
            <person name="Martin F.M."/>
        </authorList>
    </citation>
    <scope>NUCLEOTIDE SEQUENCE</scope>
    <source>
        <strain evidence="1">KUC20120723A-06</strain>
    </source>
</reference>
<evidence type="ECO:0000313" key="1">
    <source>
        <dbReference type="EMBL" id="KAH7918748.1"/>
    </source>
</evidence>
<sequence>MSPPNRPPRPRRRQRRRGRGVQATTMTVAHATGCPHCSAYIEHLSEVDSTSGSFAAAIEARDSFYTDRANRGMLPGCDVALLEDDVRGFRRTMEEVIVTRDEYLHELRDQDSEIATLKEELAVAQAQLASVSIPPVAQGGRGSGGSSKPTTRGKASSFVPPTSKPPLLNKGKTFELPSAGLATLASHAKPTTTLALSTKTPATSSLPNIASKPAAVPTSEKGKGPAAPIPEKGKGKDIWRDSSPPEKLSKRARKRLNQEVNPNLFGYVTDESNSEEECDMRRAIRVSRDEQTQAVYEDNGASSSVPNPPRKTVARRDKGKAVETAPQAAEVHEDAPEVLPDDSTFYGRGEQPPGWLEGERGNLLFRFEGEKDGTLVVLVGGPPSLDGARQDAIPLFNNYAEWRSYFARAHNPRMRDIETIYKIKRYVAHAQQASPRTWIQAVVLEEWRTPTWFAKWREDHPPAAPSGADARSNVPARGIHPKPEWKDWIEFYSKEFHGVPLEGGTVSLRDMRGHILTSRLNPSFEKGSNERRRTIFKYRLCLLAPVPGLYREYLAMFAWPIAPTFEPVDDIQPYGRHWLSCCLDTCHGFLTDDECAALSERLVIAASPDTSTTLSLEGRAELEAIAREQGTEPPDAAPASRLFSSLDDEQMSLLADPPTVHNLVTASATSGFVAGGFAATNPLVDVDHEMGRSLSTTEREMYPST</sequence>
<evidence type="ECO:0000313" key="2">
    <source>
        <dbReference type="Proteomes" id="UP000790709"/>
    </source>
</evidence>
<protein>
    <submittedName>
        <fullName evidence="1">Uncharacterized protein</fullName>
    </submittedName>
</protein>
<comment type="caution">
    <text evidence="1">The sequence shown here is derived from an EMBL/GenBank/DDBJ whole genome shotgun (WGS) entry which is preliminary data.</text>
</comment>
<accession>A0ACB8B1M8</accession>
<dbReference type="EMBL" id="MU266740">
    <property type="protein sequence ID" value="KAH7918748.1"/>
    <property type="molecule type" value="Genomic_DNA"/>
</dbReference>
<organism evidence="1 2">
    <name type="scientific">Leucogyrophana mollusca</name>
    <dbReference type="NCBI Taxonomy" id="85980"/>
    <lineage>
        <taxon>Eukaryota</taxon>
        <taxon>Fungi</taxon>
        <taxon>Dikarya</taxon>
        <taxon>Basidiomycota</taxon>
        <taxon>Agaricomycotina</taxon>
        <taxon>Agaricomycetes</taxon>
        <taxon>Agaricomycetidae</taxon>
        <taxon>Boletales</taxon>
        <taxon>Boletales incertae sedis</taxon>
        <taxon>Leucogyrophana</taxon>
    </lineage>
</organism>
<proteinExistence type="predicted"/>
<keyword evidence="2" id="KW-1185">Reference proteome</keyword>